<comment type="caution">
    <text evidence="1">The sequence shown here is derived from an EMBL/GenBank/DDBJ whole genome shotgun (WGS) entry which is preliminary data.</text>
</comment>
<accession>A0ACC3NTT6</accession>
<protein>
    <submittedName>
        <fullName evidence="1">Uncharacterized protein</fullName>
    </submittedName>
</protein>
<sequence>MTGKAAKKQVPKASGTTTKSTKKTTSTPNSISSTPPGSKADGTKLSFLDLPGEIRNQVYAGVLPNREETWLWPGGSLRDDGQKTSTSFMATCKQIHDEATSLLYGSKEFEASVSRTGDIRFLGQRIAFPKVVQANFAGLNKIEVLRMSIAGKAGNTLCDVQDTLFRFFKFLRQDHKLHTLDVRIYATTLDLQFDTFSFHDVDRLSKKLPPCERGIMPGDFSRPHLAAFLTDPLRTIRGLTKGKRRGSFTLDFIGKSGKPWQAMPVKIGHLIEGDSTVPDYRLFGRYFEALRTLDEVTKGTGMRFAEAYTSGQWYARHRGDVESSRKLHGHLMKRVHKGLENQFYQSNAASYDEAKQVECKVREAMYLLQELDANLPARASDTSFYGYNEMDAALKEWQETGREDEKAEKLKRKWEKEEKGECKKRANVDADA</sequence>
<evidence type="ECO:0000313" key="2">
    <source>
        <dbReference type="Proteomes" id="UP001281147"/>
    </source>
</evidence>
<keyword evidence="2" id="KW-1185">Reference proteome</keyword>
<dbReference type="EMBL" id="JAUTXU010000011">
    <property type="protein sequence ID" value="KAK3723019.1"/>
    <property type="molecule type" value="Genomic_DNA"/>
</dbReference>
<evidence type="ECO:0000313" key="1">
    <source>
        <dbReference type="EMBL" id="KAK3723019.1"/>
    </source>
</evidence>
<organism evidence="1 2">
    <name type="scientific">Vermiconidia calcicola</name>
    <dbReference type="NCBI Taxonomy" id="1690605"/>
    <lineage>
        <taxon>Eukaryota</taxon>
        <taxon>Fungi</taxon>
        <taxon>Dikarya</taxon>
        <taxon>Ascomycota</taxon>
        <taxon>Pezizomycotina</taxon>
        <taxon>Dothideomycetes</taxon>
        <taxon>Dothideomycetidae</taxon>
        <taxon>Mycosphaerellales</taxon>
        <taxon>Extremaceae</taxon>
        <taxon>Vermiconidia</taxon>
    </lineage>
</organism>
<reference evidence="1" key="1">
    <citation type="submission" date="2023-07" db="EMBL/GenBank/DDBJ databases">
        <title>Black Yeasts Isolated from many extreme environments.</title>
        <authorList>
            <person name="Coleine C."/>
            <person name="Stajich J.E."/>
            <person name="Selbmann L."/>
        </authorList>
    </citation>
    <scope>NUCLEOTIDE SEQUENCE</scope>
    <source>
        <strain evidence="1">CCFEE 5714</strain>
    </source>
</reference>
<dbReference type="Proteomes" id="UP001281147">
    <property type="component" value="Unassembled WGS sequence"/>
</dbReference>
<gene>
    <name evidence="1" type="ORF">LTR37_002165</name>
</gene>
<name>A0ACC3NTT6_9PEZI</name>
<proteinExistence type="predicted"/>